<sequence length="215" mass="24057">MTGKDNPSGAASGELMQGINQGIIRQGITDLPEFWGLAPRHLVMELPADLRVAYLETLALPTRFWDKGKYHATGPDGRKITYHIWSGFHPKIEVWLPDGRPAMNVDLSQNQEIMGAERLDYDTDAEYPRLVTTINFQIGAMHTQRQPRPPQMDAIDLAEIIQQGVSITEISEAEAAQYNGRFLDITLPELADQLRQVKVVIEPVVTAMLSARSDH</sequence>
<dbReference type="EMBL" id="MFJD01000017">
    <property type="protein sequence ID" value="OGG01343.1"/>
    <property type="molecule type" value="Genomic_DNA"/>
</dbReference>
<name>A0A1F5YMS6_9BACT</name>
<organism evidence="1 2">
    <name type="scientific">Candidatus Gottesmanbacteria bacterium RBG_16_52_11</name>
    <dbReference type="NCBI Taxonomy" id="1798374"/>
    <lineage>
        <taxon>Bacteria</taxon>
        <taxon>Candidatus Gottesmaniibacteriota</taxon>
    </lineage>
</organism>
<comment type="caution">
    <text evidence="1">The sequence shown here is derived from an EMBL/GenBank/DDBJ whole genome shotgun (WGS) entry which is preliminary data.</text>
</comment>
<proteinExistence type="predicted"/>
<dbReference type="Proteomes" id="UP000178448">
    <property type="component" value="Unassembled WGS sequence"/>
</dbReference>
<protein>
    <submittedName>
        <fullName evidence="1">Uncharacterized protein</fullName>
    </submittedName>
</protein>
<evidence type="ECO:0000313" key="1">
    <source>
        <dbReference type="EMBL" id="OGG01343.1"/>
    </source>
</evidence>
<reference evidence="1 2" key="1">
    <citation type="journal article" date="2016" name="Nat. Commun.">
        <title>Thousands of microbial genomes shed light on interconnected biogeochemical processes in an aquifer system.</title>
        <authorList>
            <person name="Anantharaman K."/>
            <person name="Brown C.T."/>
            <person name="Hug L.A."/>
            <person name="Sharon I."/>
            <person name="Castelle C.J."/>
            <person name="Probst A.J."/>
            <person name="Thomas B.C."/>
            <person name="Singh A."/>
            <person name="Wilkins M.J."/>
            <person name="Karaoz U."/>
            <person name="Brodie E.L."/>
            <person name="Williams K.H."/>
            <person name="Hubbard S.S."/>
            <person name="Banfield J.F."/>
        </authorList>
    </citation>
    <scope>NUCLEOTIDE SEQUENCE [LARGE SCALE GENOMIC DNA]</scope>
</reference>
<evidence type="ECO:0000313" key="2">
    <source>
        <dbReference type="Proteomes" id="UP000178448"/>
    </source>
</evidence>
<gene>
    <name evidence="1" type="ORF">A2Z33_02935</name>
</gene>
<dbReference type="AlphaFoldDB" id="A0A1F5YMS6"/>
<accession>A0A1F5YMS6</accession>